<evidence type="ECO:0000256" key="7">
    <source>
        <dbReference type="ARBA" id="ARBA00023159"/>
    </source>
</evidence>
<evidence type="ECO:0000313" key="12">
    <source>
        <dbReference type="EMBL" id="CAH0534397.1"/>
    </source>
</evidence>
<dbReference type="Gene3D" id="3.40.50.10810">
    <property type="entry name" value="Tandem AAA-ATPase domain"/>
    <property type="match status" value="1"/>
</dbReference>
<evidence type="ECO:0000256" key="9">
    <source>
        <dbReference type="HAMAP-Rule" id="MF_01821"/>
    </source>
</evidence>
<dbReference type="Gene3D" id="2.30.30.140">
    <property type="match status" value="1"/>
</dbReference>
<dbReference type="HAMAP" id="MF_01821">
    <property type="entry name" value="Helicase_RapA"/>
    <property type="match status" value="1"/>
</dbReference>
<dbReference type="NCBIfam" id="NF003426">
    <property type="entry name" value="PRK04914.1"/>
    <property type="match status" value="1"/>
</dbReference>
<dbReference type="EMBL" id="CAKLDI010000001">
    <property type="protein sequence ID" value="CAH0534397.1"/>
    <property type="molecule type" value="Genomic_DNA"/>
</dbReference>
<dbReference type="Pfam" id="PF00271">
    <property type="entry name" value="Helicase_C"/>
    <property type="match status" value="1"/>
</dbReference>
<dbReference type="InterPro" id="IPR000330">
    <property type="entry name" value="SNF2_N"/>
</dbReference>
<dbReference type="RefSeq" id="WP_237466993.1">
    <property type="nucleotide sequence ID" value="NZ_CAKLDI010000001.1"/>
</dbReference>
<dbReference type="PROSITE" id="PS51192">
    <property type="entry name" value="HELICASE_ATP_BIND_1"/>
    <property type="match status" value="1"/>
</dbReference>
<evidence type="ECO:0000259" key="10">
    <source>
        <dbReference type="PROSITE" id="PS51192"/>
    </source>
</evidence>
<evidence type="ECO:0000256" key="8">
    <source>
        <dbReference type="ARBA" id="ARBA00023163"/>
    </source>
</evidence>
<comment type="caution">
    <text evidence="12">The sequence shown here is derived from an EMBL/GenBank/DDBJ whole genome shotgun (WGS) entry which is preliminary data.</text>
</comment>
<dbReference type="CDD" id="cd18011">
    <property type="entry name" value="DEXDc_RapA"/>
    <property type="match status" value="1"/>
</dbReference>
<dbReference type="InterPro" id="IPR040765">
    <property type="entry name" value="Tudor_1_RapA"/>
</dbReference>
<keyword evidence="6 9" id="KW-0238">DNA-binding</keyword>
<dbReference type="GO" id="GO:0016787">
    <property type="term" value="F:hydrolase activity"/>
    <property type="evidence" value="ECO:0007669"/>
    <property type="project" value="UniProtKB-KW"/>
</dbReference>
<dbReference type="PANTHER" id="PTHR45766:SF6">
    <property type="entry name" value="SWI_SNF-RELATED MATRIX-ASSOCIATED ACTIN-DEPENDENT REGULATOR OF CHROMATIN SUBFAMILY A-LIKE PROTEIN 1"/>
    <property type="match status" value="1"/>
</dbReference>
<dbReference type="InterPro" id="IPR014001">
    <property type="entry name" value="Helicase_ATP-bd"/>
</dbReference>
<feature type="domain" description="Helicase ATP-binding" evidence="10">
    <location>
        <begin position="164"/>
        <end position="332"/>
    </location>
</feature>
<keyword evidence="3 9" id="KW-0347">Helicase</keyword>
<comment type="function">
    <text evidence="9">Transcription regulator that activates transcription by stimulating RNA polymerase (RNAP) recycling in case of stress conditions such as supercoiled DNA or high salt concentrations. Probably acts by releasing the RNAP, when it is trapped or immobilized on tightly supercoiled DNA. Does not activate transcription on linear DNA. Probably not involved in DNA repair.</text>
</comment>
<evidence type="ECO:0000256" key="4">
    <source>
        <dbReference type="ARBA" id="ARBA00022840"/>
    </source>
</evidence>
<keyword evidence="7 9" id="KW-0010">Activator</keyword>
<keyword evidence="13" id="KW-1185">Reference proteome</keyword>
<dbReference type="Gene3D" id="3.30.360.80">
    <property type="match status" value="1"/>
</dbReference>
<dbReference type="InterPro" id="IPR023949">
    <property type="entry name" value="Helicase_RapA"/>
</dbReference>
<dbReference type="Gene3D" id="3.40.50.300">
    <property type="entry name" value="P-loop containing nucleotide triphosphate hydrolases"/>
    <property type="match status" value="1"/>
</dbReference>
<dbReference type="Pfam" id="PF12137">
    <property type="entry name" value="RapA_C"/>
    <property type="match status" value="1"/>
</dbReference>
<feature type="domain" description="Helicase C-terminal" evidence="11">
    <location>
        <begin position="493"/>
        <end position="647"/>
    </location>
</feature>
<protein>
    <recommendedName>
        <fullName evidence="9">RNA polymerase-associated protein RapA</fullName>
        <ecNumber evidence="9">3.6.4.-</ecNumber>
    </recommendedName>
    <alternativeName>
        <fullName evidence="9">ATP-dependent helicase HepA</fullName>
    </alternativeName>
</protein>
<dbReference type="Pfam" id="PF18337">
    <property type="entry name" value="Tudor_RapA"/>
    <property type="match status" value="1"/>
</dbReference>
<dbReference type="SMART" id="SM00487">
    <property type="entry name" value="DEXDc"/>
    <property type="match status" value="1"/>
</dbReference>
<keyword evidence="2 9" id="KW-0378">Hydrolase</keyword>
<feature type="binding site" evidence="9">
    <location>
        <begin position="177"/>
        <end position="184"/>
    </location>
    <ligand>
        <name>ATP</name>
        <dbReference type="ChEBI" id="CHEBI:30616"/>
    </ligand>
</feature>
<feature type="short sequence motif" description="DEAH box" evidence="9">
    <location>
        <begin position="278"/>
        <end position="281"/>
    </location>
</feature>
<evidence type="ECO:0000256" key="2">
    <source>
        <dbReference type="ARBA" id="ARBA00022801"/>
    </source>
</evidence>
<dbReference type="PROSITE" id="PS51194">
    <property type="entry name" value="HELICASE_CTER"/>
    <property type="match status" value="1"/>
</dbReference>
<comment type="similarity">
    <text evidence="9">Belongs to the SNF2/RAD54 helicase family. RapA subfamily.</text>
</comment>
<keyword evidence="1 9" id="KW-0547">Nucleotide-binding</keyword>
<evidence type="ECO:0000256" key="1">
    <source>
        <dbReference type="ARBA" id="ARBA00022741"/>
    </source>
</evidence>
<name>A0ABM8ZVP4_9VIBR</name>
<evidence type="ECO:0000259" key="11">
    <source>
        <dbReference type="PROSITE" id="PS51194"/>
    </source>
</evidence>
<keyword evidence="8 9" id="KW-0804">Transcription</keyword>
<dbReference type="EC" id="3.6.4.-" evidence="9"/>
<evidence type="ECO:0000313" key="13">
    <source>
        <dbReference type="Proteomes" id="UP000838672"/>
    </source>
</evidence>
<sequence>MPFALGQRWISDSESDLGLGTVIAVEARTVTLLFPASEENRVYARNDAPLTRVMFNPGDQIQSHEGWELLVAQVEEQGGLLTYHGTRIDTSETDVALREILLCHTIQLSKPQDKLFAGQIDRMDRFALRYRALQHQQQQQTGELRGLTGMRASLIPHQLYIAHEVGRRYAPRVLLADEVGLGKTIEAGMIIHQQVLSHRAERVLIVVPETLQHQWLVEMMRRFNLHFSIFDEERCLEADARNPFETAQFVLLSIDFLRKHRQRCEELCAADWDLLVVDEAHHLTWSEEKASREYQIIESLAEHTPGVLLLTATPEQLGHQSHFARLRLLDPDRFYDYPAFVEEEKAYAPVAEAVNALNQSAELPADAEQTLRDKLNDAVSLEALAVLTDANSDSAAQLNARQTLVQQLMDRHGTGRILFRNTRGGVKGFQQRQLTLIPLAMPTQYETALKVASIMNKRLDDAGKTKQYLYPEEIYQQFEGDGDSATWWRFDPRIDWLLEHLKANRQEKILVICGKASTALSIEQALREREGIRGTVFHEGMTIIERDKAAAYFAQEEAGAQVLICSEIGSEGRNFQFAHQLVMFDLPMNPDLLEQRIGRLDRIGQRQTIEIFVPLLAGGAQEKLATWYHQGLNAFEETCPTGRAVYDQFGDAVVASLANNQPTDSDFEALVNDSRELHNALKAKLEAGRDRLLEQHSNGGAAAEALAERIANHDGDTELVAFALGLFDTAGLHQDDKGDNAIVLHPSEHMLLASYPGLPQDGCTITFERDVALSREDVQFVSWEHPLVQGGIEMLLAEGAGTTAVSVLKNKALPAGTLFLELIYTVQAQAPKRTGIHQFLPATPIRVLLDNKGNDLAAQVEFDSFHRQLSPINRHLASKVVNSVQTAVHQLIQHGDIAAEKQGLAIREQAKTTMQQMLGNERDRLVNLKAVNPNIRDVEIEQIAEQIETLSQSIDSAQIGLDSLRLIVVSHN</sequence>
<gene>
    <name evidence="9 12" type="primary">rapA</name>
    <name evidence="12" type="ORF">VST7929_02328</name>
</gene>
<evidence type="ECO:0000256" key="6">
    <source>
        <dbReference type="ARBA" id="ARBA00023125"/>
    </source>
</evidence>
<evidence type="ECO:0000256" key="3">
    <source>
        <dbReference type="ARBA" id="ARBA00022806"/>
    </source>
</evidence>
<proteinExistence type="inferred from homology"/>
<evidence type="ECO:0000256" key="5">
    <source>
        <dbReference type="ARBA" id="ARBA00023015"/>
    </source>
</evidence>
<accession>A0ABM8ZVP4</accession>
<keyword evidence="4 9" id="KW-0067">ATP-binding</keyword>
<organism evidence="12 13">
    <name type="scientific">Vibrio stylophorae</name>
    <dbReference type="NCBI Taxonomy" id="659351"/>
    <lineage>
        <taxon>Bacteria</taxon>
        <taxon>Pseudomonadati</taxon>
        <taxon>Pseudomonadota</taxon>
        <taxon>Gammaproteobacteria</taxon>
        <taxon>Vibrionales</taxon>
        <taxon>Vibrionaceae</taxon>
        <taxon>Vibrio</taxon>
    </lineage>
</organism>
<dbReference type="Gene3D" id="6.10.140.1500">
    <property type="match status" value="1"/>
</dbReference>
<dbReference type="InterPro" id="IPR057342">
    <property type="entry name" value="DEXDc_RapA"/>
</dbReference>
<dbReference type="SMART" id="SM00490">
    <property type="entry name" value="HELICc"/>
    <property type="match status" value="1"/>
</dbReference>
<dbReference type="InterPro" id="IPR038718">
    <property type="entry name" value="SNF2-like_sf"/>
</dbReference>
<dbReference type="Gene3D" id="6.10.140.2230">
    <property type="match status" value="1"/>
</dbReference>
<dbReference type="InterPro" id="IPR022737">
    <property type="entry name" value="RapA_C"/>
</dbReference>
<dbReference type="SUPFAM" id="SSF52540">
    <property type="entry name" value="P-loop containing nucleoside triphosphate hydrolases"/>
    <property type="match status" value="2"/>
</dbReference>
<dbReference type="InterPro" id="IPR049730">
    <property type="entry name" value="SNF2/RAD54-like_C"/>
</dbReference>
<dbReference type="CDD" id="cd18793">
    <property type="entry name" value="SF2_C_SNF"/>
    <property type="match status" value="1"/>
</dbReference>
<dbReference type="InterPro" id="IPR040766">
    <property type="entry name" value="Tudor_2_RapA"/>
</dbReference>
<dbReference type="InterPro" id="IPR001650">
    <property type="entry name" value="Helicase_C-like"/>
</dbReference>
<dbReference type="Pfam" id="PF18339">
    <property type="entry name" value="Tudor_1_RapA"/>
    <property type="match status" value="1"/>
</dbReference>
<dbReference type="Pfam" id="PF00176">
    <property type="entry name" value="SNF2-rel_dom"/>
    <property type="match status" value="1"/>
</dbReference>
<reference evidence="12" key="1">
    <citation type="submission" date="2021-11" db="EMBL/GenBank/DDBJ databases">
        <authorList>
            <person name="Rodrigo-Torres L."/>
            <person name="Arahal R. D."/>
            <person name="Lucena T."/>
        </authorList>
    </citation>
    <scope>NUCLEOTIDE SEQUENCE</scope>
    <source>
        <strain evidence="12">CECT 7929</strain>
    </source>
</reference>
<dbReference type="PANTHER" id="PTHR45766">
    <property type="entry name" value="DNA ANNEALING HELICASE AND ENDONUCLEASE ZRANB3 FAMILY MEMBER"/>
    <property type="match status" value="1"/>
</dbReference>
<dbReference type="InterPro" id="IPR027417">
    <property type="entry name" value="P-loop_NTPase"/>
</dbReference>
<dbReference type="Gene3D" id="2.30.30.930">
    <property type="match status" value="1"/>
</dbReference>
<comment type="subunit">
    <text evidence="9">Interacts with the RNAP. Has a higher affinity for the core RNAP than for the holoenzyme. Its ATPase activity is stimulated by binding to RNAP.</text>
</comment>
<keyword evidence="5 9" id="KW-0805">Transcription regulation</keyword>
<dbReference type="Proteomes" id="UP000838672">
    <property type="component" value="Unassembled WGS sequence"/>
</dbReference>